<gene>
    <name evidence="2" type="ORF">SAMN04488095_3034</name>
</gene>
<name>A0A1I3S9L5_9RHOB</name>
<evidence type="ECO:0000313" key="3">
    <source>
        <dbReference type="Proteomes" id="UP000199110"/>
    </source>
</evidence>
<dbReference type="AlphaFoldDB" id="A0A1I3S9L5"/>
<proteinExistence type="predicted"/>
<feature type="domain" description="DUF6314" evidence="1">
    <location>
        <begin position="14"/>
        <end position="143"/>
    </location>
</feature>
<dbReference type="Proteomes" id="UP000199110">
    <property type="component" value="Unassembled WGS sequence"/>
</dbReference>
<dbReference type="Pfam" id="PF19834">
    <property type="entry name" value="DUF6314"/>
    <property type="match status" value="1"/>
</dbReference>
<reference evidence="2 3" key="1">
    <citation type="submission" date="2016-10" db="EMBL/GenBank/DDBJ databases">
        <authorList>
            <person name="de Groot N.N."/>
        </authorList>
    </citation>
    <scope>NUCLEOTIDE SEQUENCE [LARGE SCALE GENOMIC DNA]</scope>
    <source>
        <strain evidence="2 3">DSM 19073</strain>
    </source>
</reference>
<dbReference type="InterPro" id="IPR045632">
    <property type="entry name" value="DUF6314"/>
</dbReference>
<evidence type="ECO:0000259" key="1">
    <source>
        <dbReference type="Pfam" id="PF19834"/>
    </source>
</evidence>
<dbReference type="EMBL" id="FORA01000004">
    <property type="protein sequence ID" value="SFJ54227.1"/>
    <property type="molecule type" value="Genomic_DNA"/>
</dbReference>
<organism evidence="2 3">
    <name type="scientific">Jannaschia pohangensis</name>
    <dbReference type="NCBI Taxonomy" id="390807"/>
    <lineage>
        <taxon>Bacteria</taxon>
        <taxon>Pseudomonadati</taxon>
        <taxon>Pseudomonadota</taxon>
        <taxon>Alphaproteobacteria</taxon>
        <taxon>Rhodobacterales</taxon>
        <taxon>Roseobacteraceae</taxon>
        <taxon>Jannaschia</taxon>
    </lineage>
</organism>
<evidence type="ECO:0000313" key="2">
    <source>
        <dbReference type="EMBL" id="SFJ54227.1"/>
    </source>
</evidence>
<protein>
    <recommendedName>
        <fullName evidence="1">DUF6314 domain-containing protein</fullName>
    </recommendedName>
</protein>
<dbReference type="STRING" id="390807.SAMN04488095_3034"/>
<dbReference type="RefSeq" id="WP_139212385.1">
    <property type="nucleotide sequence ID" value="NZ_FORA01000004.1"/>
</dbReference>
<dbReference type="OrthoDB" id="7351979at2"/>
<sequence>MTMPPSAAACLAALRGEWRLVRVIRHVGGPTARFRGHATWGDGDGGLTCHEEGTLVIDGAAPVTATRMTLWRAEGEGIAVAFGDGRPFHVIDWTEGHRIQAAHDCPPDDYRLTYDFGVWPNWSVRWRVRGPRKDYRALSRYSRLSC</sequence>
<accession>A0A1I3S9L5</accession>
<keyword evidence="3" id="KW-1185">Reference proteome</keyword>